<evidence type="ECO:0000256" key="1">
    <source>
        <dbReference type="SAM" id="Phobius"/>
    </source>
</evidence>
<dbReference type="Pfam" id="PF12846">
    <property type="entry name" value="AAA_10"/>
    <property type="match status" value="1"/>
</dbReference>
<feature type="non-terminal residue" evidence="2">
    <location>
        <position position="319"/>
    </location>
</feature>
<dbReference type="AlphaFoldDB" id="A0A732QYS4"/>
<proteinExistence type="predicted"/>
<accession>A0A732QYS4</accession>
<reference evidence="2" key="1">
    <citation type="journal article" date="2018" name="Genome Biol.">
        <title>SKESA: strategic k-mer extension for scrupulous assemblies.</title>
        <authorList>
            <person name="Souvorov A."/>
            <person name="Agarwala R."/>
            <person name="Lipman D.J."/>
        </authorList>
    </citation>
    <scope>NUCLEOTIDE SEQUENCE</scope>
    <source>
        <strain evidence="2">Salmonella enterica</strain>
    </source>
</reference>
<reference evidence="2" key="2">
    <citation type="submission" date="2018-07" db="EMBL/GenBank/DDBJ databases">
        <authorList>
            <consortium name="NCBI Pathogen Detection Project"/>
        </authorList>
    </citation>
    <scope>NUCLEOTIDE SEQUENCE</scope>
    <source>
        <strain evidence="2">Salmonella enterica</strain>
    </source>
</reference>
<comment type="caution">
    <text evidence="2">The sequence shown here is derived from an EMBL/GenBank/DDBJ whole genome shotgun (WGS) entry which is preliminary data.</text>
</comment>
<name>A0A732QYS4_SALEB</name>
<keyword evidence="1" id="KW-0472">Membrane</keyword>
<sequence length="319" mass="36580">MLYMGLSSDGLDIAPIVLFTSILLFLLCLYRCKTAAPFLMAHWRVFKRHFMFVSLDSLRVINKSNFFSNERKYRQLVQDYQNKNKDIPERKSYFCDGFEWGPEHADRAYQIANLSSDKREIELPFVFNPIKRHFDAMARKMGGSNAIFAVERREPIFVTEDNWFGHTLITGNVGTGKTVLQRLLSISMLHLGHVVVVIDPKNDAEWRESLMEEAKTLGLPFYKFHPGQPASSVCIDVCNTYTNVSDLTSRLLSLVTVPGEVNPFVQYAKALVSNVISGLSYIEKKPSIYLIHKNMKSHMSIVNLTVKVMESCYARYYGY</sequence>
<evidence type="ECO:0000313" key="2">
    <source>
        <dbReference type="EMBL" id="HAE5259110.1"/>
    </source>
</evidence>
<dbReference type="SUPFAM" id="SSF52540">
    <property type="entry name" value="P-loop containing nucleoside triphosphate hydrolases"/>
    <property type="match status" value="1"/>
</dbReference>
<protein>
    <submittedName>
        <fullName evidence="2">Uncharacterized protein</fullName>
    </submittedName>
</protein>
<keyword evidence="1" id="KW-1133">Transmembrane helix</keyword>
<dbReference type="Gene3D" id="3.40.50.300">
    <property type="entry name" value="P-loop containing nucleotide triphosphate hydrolases"/>
    <property type="match status" value="1"/>
</dbReference>
<keyword evidence="1" id="KW-0812">Transmembrane</keyword>
<organism evidence="2">
    <name type="scientific">Salmonella enterica subsp. enterica serovar Java</name>
    <dbReference type="NCBI Taxonomy" id="224729"/>
    <lineage>
        <taxon>Bacteria</taxon>
        <taxon>Pseudomonadati</taxon>
        <taxon>Pseudomonadota</taxon>
        <taxon>Gammaproteobacteria</taxon>
        <taxon>Enterobacterales</taxon>
        <taxon>Enterobacteriaceae</taxon>
        <taxon>Salmonella</taxon>
    </lineage>
</organism>
<feature type="transmembrane region" description="Helical" evidence="1">
    <location>
        <begin position="12"/>
        <end position="30"/>
    </location>
</feature>
<gene>
    <name evidence="2" type="ORF">G4H52_004081</name>
</gene>
<dbReference type="EMBL" id="DAASFC010000045">
    <property type="protein sequence ID" value="HAE5259110.1"/>
    <property type="molecule type" value="Genomic_DNA"/>
</dbReference>
<dbReference type="InterPro" id="IPR027417">
    <property type="entry name" value="P-loop_NTPase"/>
</dbReference>